<keyword evidence="4" id="KW-1185">Reference proteome</keyword>
<dbReference type="GO" id="GO:0046076">
    <property type="term" value="P:dTTP catabolic process"/>
    <property type="evidence" value="ECO:0007669"/>
    <property type="project" value="TreeGrafter"/>
</dbReference>
<dbReference type="RefSeq" id="WP_166338292.1">
    <property type="nucleotide sequence ID" value="NZ_CP072829.1"/>
</dbReference>
<dbReference type="SUPFAM" id="SSF101386">
    <property type="entry name" value="all-alpha NTP pyrophosphatases"/>
    <property type="match status" value="2"/>
</dbReference>
<organism evidence="3 5">
    <name type="scientific">Xiamenia xianingshaonis</name>
    <dbReference type="NCBI Taxonomy" id="2682776"/>
    <lineage>
        <taxon>Bacteria</taxon>
        <taxon>Bacillati</taxon>
        <taxon>Actinomycetota</taxon>
        <taxon>Coriobacteriia</taxon>
        <taxon>Eggerthellales</taxon>
        <taxon>Eggerthellaceae</taxon>
        <taxon>Xiamenia</taxon>
    </lineage>
</organism>
<dbReference type="InterPro" id="IPR048011">
    <property type="entry name" value="NTP-PPase_MazG-like_C"/>
</dbReference>
<evidence type="ECO:0000313" key="2">
    <source>
        <dbReference type="EMBL" id="NHM13453.1"/>
    </source>
</evidence>
<dbReference type="InterPro" id="IPR004518">
    <property type="entry name" value="MazG-like_dom"/>
</dbReference>
<evidence type="ECO:0000313" key="3">
    <source>
        <dbReference type="EMBL" id="QTU84470.1"/>
    </source>
</evidence>
<proteinExistence type="predicted"/>
<evidence type="ECO:0000313" key="5">
    <source>
        <dbReference type="Proteomes" id="UP000671910"/>
    </source>
</evidence>
<dbReference type="Proteomes" id="UP000636394">
    <property type="component" value="Unassembled WGS sequence"/>
</dbReference>
<dbReference type="AlphaFoldDB" id="A0A9E6MR36"/>
<dbReference type="Proteomes" id="UP000671910">
    <property type="component" value="Chromosome"/>
</dbReference>
<reference evidence="2 4" key="1">
    <citation type="submission" date="2019-11" db="EMBL/GenBank/DDBJ databases">
        <title>Eggerthellaceae novel genus isolated from the rectal contents of marmort.</title>
        <authorList>
            <person name="Zhang G."/>
        </authorList>
    </citation>
    <scope>NUCLEOTIDE SEQUENCE [LARGE SCALE GENOMIC DNA]</scope>
    <source>
        <strain evidence="2">Zg-886</strain>
        <strain evidence="4">zg-886</strain>
    </source>
</reference>
<accession>A0A9E6MR36</accession>
<dbReference type="NCBIfam" id="NF007113">
    <property type="entry name" value="PRK09562.1"/>
    <property type="match status" value="1"/>
</dbReference>
<dbReference type="InterPro" id="IPR048015">
    <property type="entry name" value="NTP-PPase_MazG-like_N"/>
</dbReference>
<reference evidence="3" key="2">
    <citation type="submission" date="2021-04" db="EMBL/GenBank/DDBJ databases">
        <title>Novel species in family Eggerthellaceae.</title>
        <authorList>
            <person name="Zhang G."/>
        </authorList>
    </citation>
    <scope>NUCLEOTIDE SEQUENCE</scope>
    <source>
        <strain evidence="3">Zg-886</strain>
    </source>
</reference>
<feature type="domain" description="NTP pyrophosphohydrolase MazG-like" evidence="1">
    <location>
        <begin position="49"/>
        <end position="122"/>
    </location>
</feature>
<evidence type="ECO:0000313" key="4">
    <source>
        <dbReference type="Proteomes" id="UP000636394"/>
    </source>
</evidence>
<dbReference type="GO" id="GO:0046081">
    <property type="term" value="P:dUTP catabolic process"/>
    <property type="evidence" value="ECO:0007669"/>
    <property type="project" value="TreeGrafter"/>
</dbReference>
<dbReference type="KEGG" id="ebz:J7S26_00605"/>
<dbReference type="PANTHER" id="PTHR30522:SF0">
    <property type="entry name" value="NUCLEOSIDE TRIPHOSPHATE PYROPHOSPHOHYDROLASE"/>
    <property type="match status" value="1"/>
</dbReference>
<gene>
    <name evidence="3" type="primary">mazG</name>
    <name evidence="2" type="ORF">GMI68_01490</name>
    <name evidence="3" type="ORF">J7S26_00605</name>
</gene>
<keyword evidence="3" id="KW-0378">Hydrolase</keyword>
<dbReference type="Pfam" id="PF03819">
    <property type="entry name" value="MazG"/>
    <property type="match status" value="1"/>
</dbReference>
<dbReference type="EC" id="3.6.1.9" evidence="3"/>
<dbReference type="GO" id="GO:0006203">
    <property type="term" value="P:dGTP catabolic process"/>
    <property type="evidence" value="ECO:0007669"/>
    <property type="project" value="TreeGrafter"/>
</dbReference>
<dbReference type="PANTHER" id="PTHR30522">
    <property type="entry name" value="NUCLEOSIDE TRIPHOSPHATE PYROPHOSPHOHYDROLASE"/>
    <property type="match status" value="1"/>
</dbReference>
<dbReference type="EMBL" id="CP072829">
    <property type="protein sequence ID" value="QTU84470.1"/>
    <property type="molecule type" value="Genomic_DNA"/>
</dbReference>
<dbReference type="GO" id="GO:0047429">
    <property type="term" value="F:nucleoside triphosphate diphosphatase activity"/>
    <property type="evidence" value="ECO:0007669"/>
    <property type="project" value="UniProtKB-EC"/>
</dbReference>
<protein>
    <submittedName>
        <fullName evidence="3">Nucleoside triphosphate pyrophosphohydrolase</fullName>
        <ecNumber evidence="3">3.6.1.9</ecNumber>
    </submittedName>
</protein>
<sequence length="320" mass="34222">MTASASEAPETRTAMQVAAAPVAHPTFDQFVATIAALRAPQGCPWDREQTHVSIADNMIEEAYEAVDAIEAADVPHMREELGDVLLQVVLQSQIAAEAGEFTIDDVAADVNDKIVRRHPHVFGDVKAGSASEVLDVWDAIKLTEKQVAESGEEGAEGKSSLVKGLLDGVPASFPALMQAQKISRKAAAAGFEWDTVADVWGKVREEEAELREAYGVAPKAKNGKVEAEGEPTPEMQALGLSAQEAIAGVEEEFGDLLFTLVNVARKMGVNAEGALRASCAKFRRRFAAMEAAARAEGTTLEELPTSEQNCLWEVVKHAAD</sequence>
<dbReference type="GO" id="GO:0046052">
    <property type="term" value="P:UTP catabolic process"/>
    <property type="evidence" value="ECO:0007669"/>
    <property type="project" value="TreeGrafter"/>
</dbReference>
<dbReference type="GO" id="GO:0006950">
    <property type="term" value="P:response to stress"/>
    <property type="evidence" value="ECO:0007669"/>
    <property type="project" value="UniProtKB-ARBA"/>
</dbReference>
<dbReference type="GO" id="GO:0046061">
    <property type="term" value="P:dATP catabolic process"/>
    <property type="evidence" value="ECO:0007669"/>
    <property type="project" value="TreeGrafter"/>
</dbReference>
<dbReference type="GO" id="GO:0046047">
    <property type="term" value="P:TTP catabolic process"/>
    <property type="evidence" value="ECO:0007669"/>
    <property type="project" value="TreeGrafter"/>
</dbReference>
<name>A0A9E6MR36_9ACTN</name>
<dbReference type="NCBIfam" id="TIGR00444">
    <property type="entry name" value="mazG"/>
    <property type="match status" value="1"/>
</dbReference>
<dbReference type="FunFam" id="1.10.287.1080:FF:000001">
    <property type="entry name" value="Nucleoside triphosphate pyrophosphohydrolase"/>
    <property type="match status" value="1"/>
</dbReference>
<dbReference type="CDD" id="cd11528">
    <property type="entry name" value="NTP-PPase_MazG_Nterm"/>
    <property type="match status" value="1"/>
</dbReference>
<dbReference type="Gene3D" id="1.10.287.1080">
    <property type="entry name" value="MazG-like"/>
    <property type="match status" value="2"/>
</dbReference>
<dbReference type="InterPro" id="IPR011551">
    <property type="entry name" value="NTP_PyrPHydrolase_MazG"/>
</dbReference>
<dbReference type="CDD" id="cd11529">
    <property type="entry name" value="NTP-PPase_MazG_Cterm"/>
    <property type="match status" value="1"/>
</dbReference>
<evidence type="ECO:0000259" key="1">
    <source>
        <dbReference type="Pfam" id="PF03819"/>
    </source>
</evidence>
<dbReference type="EMBL" id="WPCR01000001">
    <property type="protein sequence ID" value="NHM13453.1"/>
    <property type="molecule type" value="Genomic_DNA"/>
</dbReference>